<protein>
    <submittedName>
        <fullName evidence="1">Phage tail protein</fullName>
    </submittedName>
</protein>
<dbReference type="RefSeq" id="WP_013956214.1">
    <property type="nucleotide sequence ID" value="NC_015726.1"/>
</dbReference>
<sequence length="324" mass="33162">MRRISTSTKVTDKFGAGKHGFTNGNAVGGIPATDLEDVWFDHAQEEICSPIEAAGLALDSNDRTQLLQAMQILSAPIVGLMRKARMSVTAASASATFLADQIVVATALGGKHYRLSGFSKTVNLATTGAGGMDTGSAPTSGYVALYAIYNQTSGASALLATNATSAVASHVYSGANMPAGYTASALVSVWPTNGSGQFTVGQQQDRDIYRNSTSVLSTTTSATSVPFTSLSISSAVPPNAVRVKGTRTITFTSATGCAPSFAFAPDSGGSGGNLMYVSGSTSSGPNWGMDFESLVVTQQTLYYAIGNSAAVSVTYAASIVGYSI</sequence>
<name>G0ER43_CUPNN</name>
<dbReference type="Proteomes" id="UP000006798">
    <property type="component" value="Chromosome 1"/>
</dbReference>
<gene>
    <name evidence="1" type="ordered locus">CNE_1c12060</name>
</gene>
<proteinExistence type="predicted"/>
<dbReference type="HOGENOM" id="CLU_051334_1_0_4"/>
<dbReference type="KEGG" id="cnc:CNE_1c12060"/>
<evidence type="ECO:0000313" key="2">
    <source>
        <dbReference type="Proteomes" id="UP000006798"/>
    </source>
</evidence>
<dbReference type="GeneID" id="34310546"/>
<accession>G0ER43</accession>
<evidence type="ECO:0000313" key="1">
    <source>
        <dbReference type="EMBL" id="AEI76561.1"/>
    </source>
</evidence>
<organism evidence="1 2">
    <name type="scientific">Cupriavidus necator (strain ATCC 43291 / DSM 13513 / CCUG 52238 / LMG 8453 / N-1)</name>
    <name type="common">Ralstonia eutropha</name>
    <dbReference type="NCBI Taxonomy" id="1042878"/>
    <lineage>
        <taxon>Bacteria</taxon>
        <taxon>Pseudomonadati</taxon>
        <taxon>Pseudomonadota</taxon>
        <taxon>Betaproteobacteria</taxon>
        <taxon>Burkholderiales</taxon>
        <taxon>Burkholderiaceae</taxon>
        <taxon>Cupriavidus</taxon>
    </lineage>
</organism>
<dbReference type="EMBL" id="CP002877">
    <property type="protein sequence ID" value="AEI76561.1"/>
    <property type="molecule type" value="Genomic_DNA"/>
</dbReference>
<reference evidence="1 2" key="1">
    <citation type="journal article" date="2011" name="J. Bacteriol.">
        <title>Complete genome sequence of the type strain Cupriavidus necator N-1.</title>
        <authorList>
            <person name="Poehlein A."/>
            <person name="Kusian B."/>
            <person name="Friedrich B."/>
            <person name="Daniel R."/>
            <person name="Bowien B."/>
        </authorList>
    </citation>
    <scope>NUCLEOTIDE SEQUENCE [LARGE SCALE GENOMIC DNA]</scope>
    <source>
        <strain evidence="2">ATCC 43291 / DSM 13513 / CCUG 52238 / LMG 8453 / N-1</strain>
    </source>
</reference>
<dbReference type="AlphaFoldDB" id="G0ER43"/>